<organism evidence="2 3">
    <name type="scientific">Paraburkholderia azotifigens</name>
    <dbReference type="NCBI Taxonomy" id="2057004"/>
    <lineage>
        <taxon>Bacteria</taxon>
        <taxon>Pseudomonadati</taxon>
        <taxon>Pseudomonadota</taxon>
        <taxon>Betaproteobacteria</taxon>
        <taxon>Burkholderiales</taxon>
        <taxon>Burkholderiaceae</taxon>
        <taxon>Paraburkholderia</taxon>
    </lineage>
</organism>
<proteinExistence type="predicted"/>
<dbReference type="InterPro" id="IPR016084">
    <property type="entry name" value="Haem_Oase-like_multi-hlx"/>
</dbReference>
<sequence>MTKINIKDLPDCSELFHRILNLEQGHAETREASREFVESVHAAYRDTCQSKVRDSEFDVDDAEWLVNKLTTWAVDWQSKRSISIRDADRDVVARFVTEQYAPIGLAPGSVLQNIANAANCHEPIAAHTHAAHAWHIGGFSFADNHSALYRQLLECTGQYLPKIESPTFIARANVTPASYTLAAYRLALSLFPMSSTPEILGSALFELCVPVSPLVDAALSQNEALHAHPYMLARHDASRINAHGHIERAIGIALDSAVENTSKIASRVALGLWTSMNLLDAWQDETACHIQSRLLDPTVGMIEVIRRKSRFAVGYHNRLKLADHPFDEYVVKDPEHFVEDLAHSRWIVPGKPDESLLLTRLTAFGGPMFRVFSEQEIAVIRAWIASLRADSCSAGAELSANITVTCAGEASAWACSIAQSRFIEQDPHPGNARHSRAKQVGARELYHRMLNHEAYPDVFDDAGVFAETWLARSFALSERGPNAIPFLRYTRERLRGWFENKALLQARSYAGPTHKIDKSREQVIDEAVQLCPMILVDGGWVQRWTNASHVDTNVGMLLWKIFSDEIGNGDPLLNHANIYRDLMRQMDVELPDFRTRAFAESDLFLDESFEVPAFWLSISQFPRRFLPETLGLNLAMELSGVGGAYRTARDELRHYRFDTSFVDLHNTIDNVSTGHSAMALEAIELHLDAALSTANGAAVDVLWRRVWTGFCALAIPRRTWKELFAKPTYPV</sequence>
<dbReference type="EMBL" id="VOQS01000001">
    <property type="protein sequence ID" value="TXC86294.1"/>
    <property type="molecule type" value="Genomic_DNA"/>
</dbReference>
<dbReference type="SMART" id="SM01236">
    <property type="entry name" value="Haem_oxygenase_2"/>
    <property type="match status" value="1"/>
</dbReference>
<dbReference type="AlphaFoldDB" id="A0A5C6VNE5"/>
<comment type="caution">
    <text evidence="2">The sequence shown here is derived from an EMBL/GenBank/DDBJ whole genome shotgun (WGS) entry which is preliminary data.</text>
</comment>
<evidence type="ECO:0000313" key="2">
    <source>
        <dbReference type="EMBL" id="TXC86294.1"/>
    </source>
</evidence>
<dbReference type="RefSeq" id="WP_147233026.1">
    <property type="nucleotide sequence ID" value="NZ_JAZHFZ010000022.1"/>
</dbReference>
<dbReference type="Gene3D" id="1.20.910.10">
    <property type="entry name" value="Heme oxygenase-like"/>
    <property type="match status" value="1"/>
</dbReference>
<reference evidence="1 4" key="3">
    <citation type="submission" date="2024-01" db="EMBL/GenBank/DDBJ databases">
        <title>The diversity of rhizobia nodulating Mimosa spp. in eleven states of Brazil covering several biomes is determined by host plant, location, and edaphic factors.</title>
        <authorList>
            <person name="Rouws L."/>
            <person name="Barauna A."/>
            <person name="Beukes C."/>
            <person name="De Faria S.M."/>
            <person name="Gross E."/>
            <person name="Dos Reis Junior F.B."/>
            <person name="Simon M."/>
            <person name="Maluk M."/>
            <person name="Odee D.W."/>
            <person name="Kenicer G."/>
            <person name="Young J.P.W."/>
            <person name="Reis V.M."/>
            <person name="Zilli J."/>
            <person name="James E.K."/>
        </authorList>
    </citation>
    <scope>NUCLEOTIDE SEQUENCE [LARGE SCALE GENOMIC DNA]</scope>
    <source>
        <strain evidence="1 4">JPY530</strain>
    </source>
</reference>
<gene>
    <name evidence="2" type="ORF">FRZ40_01145</name>
    <name evidence="1" type="ORF">V4C56_34525</name>
</gene>
<reference evidence="2 3" key="1">
    <citation type="journal article" date="2018" name="Int. J. Syst. Evol. Microbiol.">
        <title>Paraburkholderia azotifigens sp. nov., a nitrogen-fixing bacterium isolated from paddy soil.</title>
        <authorList>
            <person name="Choi G.M."/>
            <person name="Im W.T."/>
        </authorList>
    </citation>
    <scope>NUCLEOTIDE SEQUENCE [LARGE SCALE GENOMIC DNA]</scope>
    <source>
        <strain evidence="2 3">NF 2-5-3</strain>
    </source>
</reference>
<evidence type="ECO:0000313" key="3">
    <source>
        <dbReference type="Proteomes" id="UP000321776"/>
    </source>
</evidence>
<dbReference type="Proteomes" id="UP001481677">
    <property type="component" value="Unassembled WGS sequence"/>
</dbReference>
<dbReference type="EMBL" id="JAZHGA010000037">
    <property type="protein sequence ID" value="MEM5344730.1"/>
    <property type="molecule type" value="Genomic_DNA"/>
</dbReference>
<dbReference type="Pfam" id="PF14518">
    <property type="entry name" value="Haem_oxygenas_2"/>
    <property type="match status" value="1"/>
</dbReference>
<keyword evidence="4" id="KW-1185">Reference proteome</keyword>
<reference evidence="2" key="2">
    <citation type="submission" date="2019-08" db="EMBL/GenBank/DDBJ databases">
        <authorList>
            <person name="Im W.-T."/>
        </authorList>
    </citation>
    <scope>NUCLEOTIDE SEQUENCE</scope>
    <source>
        <strain evidence="2">NF 2-5-3</strain>
    </source>
</reference>
<accession>A0A5C6VNE5</accession>
<protein>
    <submittedName>
        <fullName evidence="2">Iron-containing redox enzyme family protein</fullName>
    </submittedName>
</protein>
<evidence type="ECO:0000313" key="1">
    <source>
        <dbReference type="EMBL" id="MEM5344730.1"/>
    </source>
</evidence>
<evidence type="ECO:0000313" key="4">
    <source>
        <dbReference type="Proteomes" id="UP001481677"/>
    </source>
</evidence>
<dbReference type="Proteomes" id="UP000321776">
    <property type="component" value="Unassembled WGS sequence"/>
</dbReference>
<name>A0A5C6VNE5_9BURK</name>